<gene>
    <name evidence="6" type="ORF">WJX81_003991</name>
</gene>
<feature type="region of interest" description="Disordered" evidence="5">
    <location>
        <begin position="111"/>
        <end position="132"/>
    </location>
</feature>
<organism evidence="6 7">
    <name type="scientific">Elliptochloris bilobata</name>
    <dbReference type="NCBI Taxonomy" id="381761"/>
    <lineage>
        <taxon>Eukaryota</taxon>
        <taxon>Viridiplantae</taxon>
        <taxon>Chlorophyta</taxon>
        <taxon>core chlorophytes</taxon>
        <taxon>Trebouxiophyceae</taxon>
        <taxon>Trebouxiophyceae incertae sedis</taxon>
        <taxon>Elliptochloris clade</taxon>
        <taxon>Elliptochloris</taxon>
    </lineage>
</organism>
<dbReference type="GO" id="GO:0006334">
    <property type="term" value="P:nucleosome assembly"/>
    <property type="evidence" value="ECO:0007669"/>
    <property type="project" value="InterPro"/>
</dbReference>
<evidence type="ECO:0000256" key="4">
    <source>
        <dbReference type="SAM" id="Coils"/>
    </source>
</evidence>
<dbReference type="Gene3D" id="1.20.5.1500">
    <property type="match status" value="1"/>
</dbReference>
<sequence length="410" mass="45086">MSGRAQPSGGVEEVDANPAELAEASDALLRNPDILNLIQARLNKMVGRPSGFIDDLPKPVRDRIDFLRSLQEKRDDLEEEYNAELRALEAKYEALYTPLYEKRAKIVKGEEEPPADAAAPAPAAAAGEAEAAAAAEPVPKGIPEFWLGVLRTHEVTANVISEKDEAILAYLVDITCEDLAAEPQALKPEKANGEDDEEEEEPHGFTLTFHFAPNPHFKHATLTKTYHMVDDDEEMLQSSEGTDIQWEAGKNPTIKVLKKKAKPVKGKPAGRTLTKTEPCASFFNFFNPPAVPENPNEVNEEEMEDLQHAMEEDCELGEIIRYKLIPRAVAYYTGEAAEDGDEDDEDDYDDEDEVDDEDGDDDDEDDDDEEDDEGGGGAPKRAPQAGKPKAKGKAEAPTDSGEKPPECKQQ</sequence>
<accession>A0AAW1S8X4</accession>
<dbReference type="InterPro" id="IPR002164">
    <property type="entry name" value="NAP_family"/>
</dbReference>
<keyword evidence="2" id="KW-0143">Chaperone</keyword>
<dbReference type="FunFam" id="1.20.5.1500:FF:000001">
    <property type="entry name" value="Nucleosome assembly protein 1-like 1"/>
    <property type="match status" value="1"/>
</dbReference>
<name>A0AAW1S8X4_9CHLO</name>
<keyword evidence="4" id="KW-0175">Coiled coil</keyword>
<evidence type="ECO:0008006" key="8">
    <source>
        <dbReference type="Google" id="ProtNLM"/>
    </source>
</evidence>
<evidence type="ECO:0000256" key="5">
    <source>
        <dbReference type="SAM" id="MobiDB-lite"/>
    </source>
</evidence>
<dbReference type="AlphaFoldDB" id="A0AAW1S8X4"/>
<evidence type="ECO:0000256" key="2">
    <source>
        <dbReference type="ARBA" id="ARBA00023186"/>
    </source>
</evidence>
<evidence type="ECO:0000256" key="3">
    <source>
        <dbReference type="RuleBase" id="RU003876"/>
    </source>
</evidence>
<comment type="caution">
    <text evidence="6">The sequence shown here is derived from an EMBL/GenBank/DDBJ whole genome shotgun (WGS) entry which is preliminary data.</text>
</comment>
<dbReference type="GO" id="GO:0000724">
    <property type="term" value="P:double-strand break repair via homologous recombination"/>
    <property type="evidence" value="ECO:0007669"/>
    <property type="project" value="UniProtKB-ARBA"/>
</dbReference>
<evidence type="ECO:0000313" key="7">
    <source>
        <dbReference type="Proteomes" id="UP001445335"/>
    </source>
</evidence>
<feature type="region of interest" description="Disordered" evidence="5">
    <location>
        <begin position="334"/>
        <end position="410"/>
    </location>
</feature>
<proteinExistence type="inferred from homology"/>
<evidence type="ECO:0000313" key="6">
    <source>
        <dbReference type="EMBL" id="KAK9842272.1"/>
    </source>
</evidence>
<dbReference type="Gene3D" id="3.30.1120.90">
    <property type="entry name" value="Nucleosome assembly protein"/>
    <property type="match status" value="1"/>
</dbReference>
<dbReference type="GO" id="GO:0005634">
    <property type="term" value="C:nucleus"/>
    <property type="evidence" value="ECO:0007669"/>
    <property type="project" value="InterPro"/>
</dbReference>
<dbReference type="PANTHER" id="PTHR11875">
    <property type="entry name" value="TESTIS-SPECIFIC Y-ENCODED PROTEIN"/>
    <property type="match status" value="1"/>
</dbReference>
<reference evidence="6 7" key="1">
    <citation type="journal article" date="2024" name="Nat. Commun.">
        <title>Phylogenomics reveals the evolutionary origins of lichenization in chlorophyte algae.</title>
        <authorList>
            <person name="Puginier C."/>
            <person name="Libourel C."/>
            <person name="Otte J."/>
            <person name="Skaloud P."/>
            <person name="Haon M."/>
            <person name="Grisel S."/>
            <person name="Petersen M."/>
            <person name="Berrin J.G."/>
            <person name="Delaux P.M."/>
            <person name="Dal Grande F."/>
            <person name="Keller J."/>
        </authorList>
    </citation>
    <scope>NUCLEOTIDE SEQUENCE [LARGE SCALE GENOMIC DNA]</scope>
    <source>
        <strain evidence="6 7">SAG 245.80</strain>
    </source>
</reference>
<protein>
    <recommendedName>
        <fullName evidence="8">Nucleosome assembly protein</fullName>
    </recommendedName>
</protein>
<dbReference type="Pfam" id="PF00956">
    <property type="entry name" value="NAP"/>
    <property type="match status" value="1"/>
</dbReference>
<dbReference type="EMBL" id="JALJOU010000008">
    <property type="protein sequence ID" value="KAK9842272.1"/>
    <property type="molecule type" value="Genomic_DNA"/>
</dbReference>
<feature type="compositionally biased region" description="Acidic residues" evidence="5">
    <location>
        <begin position="336"/>
        <end position="374"/>
    </location>
</feature>
<evidence type="ECO:0000256" key="1">
    <source>
        <dbReference type="ARBA" id="ARBA00009947"/>
    </source>
</evidence>
<dbReference type="GO" id="GO:0042393">
    <property type="term" value="F:histone binding"/>
    <property type="evidence" value="ECO:0007669"/>
    <property type="project" value="UniProtKB-ARBA"/>
</dbReference>
<dbReference type="Proteomes" id="UP001445335">
    <property type="component" value="Unassembled WGS sequence"/>
</dbReference>
<feature type="compositionally biased region" description="Low complexity" evidence="5">
    <location>
        <begin position="115"/>
        <end position="132"/>
    </location>
</feature>
<feature type="coiled-coil region" evidence="4">
    <location>
        <begin position="67"/>
        <end position="94"/>
    </location>
</feature>
<comment type="similarity">
    <text evidence="1 3">Belongs to the nucleosome assembly protein (NAP) family.</text>
</comment>
<dbReference type="SUPFAM" id="SSF143113">
    <property type="entry name" value="NAP-like"/>
    <property type="match status" value="1"/>
</dbReference>
<keyword evidence="7" id="KW-1185">Reference proteome</keyword>
<dbReference type="InterPro" id="IPR037231">
    <property type="entry name" value="NAP-like_sf"/>
</dbReference>
<feature type="compositionally biased region" description="Basic and acidic residues" evidence="5">
    <location>
        <begin position="392"/>
        <end position="410"/>
    </location>
</feature>